<keyword evidence="2" id="KW-1185">Reference proteome</keyword>
<dbReference type="AlphaFoldDB" id="A0A9P4PN52"/>
<dbReference type="Proteomes" id="UP000799764">
    <property type="component" value="Unassembled WGS sequence"/>
</dbReference>
<organism evidence="1 2">
    <name type="scientific">Karstenula rhodostoma CBS 690.94</name>
    <dbReference type="NCBI Taxonomy" id="1392251"/>
    <lineage>
        <taxon>Eukaryota</taxon>
        <taxon>Fungi</taxon>
        <taxon>Dikarya</taxon>
        <taxon>Ascomycota</taxon>
        <taxon>Pezizomycotina</taxon>
        <taxon>Dothideomycetes</taxon>
        <taxon>Pleosporomycetidae</taxon>
        <taxon>Pleosporales</taxon>
        <taxon>Massarineae</taxon>
        <taxon>Didymosphaeriaceae</taxon>
        <taxon>Karstenula</taxon>
    </lineage>
</organism>
<protein>
    <submittedName>
        <fullName evidence="1">Uncharacterized protein</fullName>
    </submittedName>
</protein>
<name>A0A9P4PN52_9PLEO</name>
<dbReference type="EMBL" id="MU001497">
    <property type="protein sequence ID" value="KAF2447062.1"/>
    <property type="molecule type" value="Genomic_DNA"/>
</dbReference>
<gene>
    <name evidence="1" type="ORF">P171DRAFT_244481</name>
</gene>
<accession>A0A9P4PN52</accession>
<evidence type="ECO:0000313" key="2">
    <source>
        <dbReference type="Proteomes" id="UP000799764"/>
    </source>
</evidence>
<comment type="caution">
    <text evidence="1">The sequence shown here is derived from an EMBL/GenBank/DDBJ whole genome shotgun (WGS) entry which is preliminary data.</text>
</comment>
<evidence type="ECO:0000313" key="1">
    <source>
        <dbReference type="EMBL" id="KAF2447062.1"/>
    </source>
</evidence>
<sequence>MHPCTKSTGIETCRRITLTEHYETESRQLRGILKSHARVRCFFSPRERASPWERGIKRGELERSAGPPSVSAGRQRPIAVRVTTPHCLLARCSRALSLQCLRVQINSSSAVRNVVCMCTSAQHLVESSVIGGAAEVQTQTARAPVACGFDTSIELQRHLGDDAAQQAGWPF</sequence>
<proteinExistence type="predicted"/>
<reference evidence="1" key="1">
    <citation type="journal article" date="2020" name="Stud. Mycol.">
        <title>101 Dothideomycetes genomes: a test case for predicting lifestyles and emergence of pathogens.</title>
        <authorList>
            <person name="Haridas S."/>
            <person name="Albert R."/>
            <person name="Binder M."/>
            <person name="Bloem J."/>
            <person name="Labutti K."/>
            <person name="Salamov A."/>
            <person name="Andreopoulos B."/>
            <person name="Baker S."/>
            <person name="Barry K."/>
            <person name="Bills G."/>
            <person name="Bluhm B."/>
            <person name="Cannon C."/>
            <person name="Castanera R."/>
            <person name="Culley D."/>
            <person name="Daum C."/>
            <person name="Ezra D."/>
            <person name="Gonzalez J."/>
            <person name="Henrissat B."/>
            <person name="Kuo A."/>
            <person name="Liang C."/>
            <person name="Lipzen A."/>
            <person name="Lutzoni F."/>
            <person name="Magnuson J."/>
            <person name="Mondo S."/>
            <person name="Nolan M."/>
            <person name="Ohm R."/>
            <person name="Pangilinan J."/>
            <person name="Park H.-J."/>
            <person name="Ramirez L."/>
            <person name="Alfaro M."/>
            <person name="Sun H."/>
            <person name="Tritt A."/>
            <person name="Yoshinaga Y."/>
            <person name="Zwiers L.-H."/>
            <person name="Turgeon B."/>
            <person name="Goodwin S."/>
            <person name="Spatafora J."/>
            <person name="Crous P."/>
            <person name="Grigoriev I."/>
        </authorList>
    </citation>
    <scope>NUCLEOTIDE SEQUENCE</scope>
    <source>
        <strain evidence="1">CBS 690.94</strain>
    </source>
</reference>